<feature type="compositionally biased region" description="Polar residues" evidence="2">
    <location>
        <begin position="188"/>
        <end position="197"/>
    </location>
</feature>
<feature type="region of interest" description="Disordered" evidence="2">
    <location>
        <begin position="45"/>
        <end position="213"/>
    </location>
</feature>
<feature type="compositionally biased region" description="Acidic residues" evidence="2">
    <location>
        <begin position="68"/>
        <end position="87"/>
    </location>
</feature>
<name>A0A6I9RTE9_ELAGV</name>
<dbReference type="InParanoid" id="A0A6I9RTE9"/>
<evidence type="ECO:0000259" key="3">
    <source>
        <dbReference type="PROSITE" id="PS50033"/>
    </source>
</evidence>
<dbReference type="PROSITE" id="PS51399">
    <property type="entry name" value="SEP"/>
    <property type="match status" value="1"/>
</dbReference>
<feature type="domain" description="UBX" evidence="3">
    <location>
        <begin position="329"/>
        <end position="406"/>
    </location>
</feature>
<dbReference type="CDD" id="cd01770">
    <property type="entry name" value="UBX_UBXN2"/>
    <property type="match status" value="1"/>
</dbReference>
<dbReference type="Pfam" id="PF08059">
    <property type="entry name" value="SEP"/>
    <property type="match status" value="1"/>
</dbReference>
<dbReference type="GO" id="GO:0031468">
    <property type="term" value="P:nuclear membrane reassembly"/>
    <property type="evidence" value="ECO:0007669"/>
    <property type="project" value="TreeGrafter"/>
</dbReference>
<keyword evidence="1" id="KW-0833">Ubl conjugation pathway</keyword>
<dbReference type="SMART" id="SM00166">
    <property type="entry name" value="UBX"/>
    <property type="match status" value="1"/>
</dbReference>
<dbReference type="GO" id="GO:0043161">
    <property type="term" value="P:proteasome-mediated ubiquitin-dependent protein catabolic process"/>
    <property type="evidence" value="ECO:0007669"/>
    <property type="project" value="TreeGrafter"/>
</dbReference>
<dbReference type="GO" id="GO:0043130">
    <property type="term" value="F:ubiquitin binding"/>
    <property type="evidence" value="ECO:0007669"/>
    <property type="project" value="TreeGrafter"/>
</dbReference>
<accession>A0A6I9RTE9</accession>
<dbReference type="FunFam" id="3.30.420.210:FF:000005">
    <property type="entry name" value="Plant UBX domain-containing protein 4"/>
    <property type="match status" value="1"/>
</dbReference>
<dbReference type="OrthoDB" id="25887at2759"/>
<dbReference type="GO" id="GO:0005634">
    <property type="term" value="C:nucleus"/>
    <property type="evidence" value="ECO:0007669"/>
    <property type="project" value="TreeGrafter"/>
</dbReference>
<reference evidence="6" key="1">
    <citation type="submission" date="2025-08" db="UniProtKB">
        <authorList>
            <consortium name="RefSeq"/>
        </authorList>
    </citation>
    <scope>IDENTIFICATION</scope>
</reference>
<dbReference type="FunFam" id="1.10.8.10:FF:000020">
    <property type="entry name" value="NSFL1 (p97) cofactor (p47)"/>
    <property type="match status" value="1"/>
</dbReference>
<proteinExistence type="predicted"/>
<dbReference type="SUPFAM" id="SSF54236">
    <property type="entry name" value="Ubiquitin-like"/>
    <property type="match status" value="1"/>
</dbReference>
<dbReference type="SMART" id="SM00553">
    <property type="entry name" value="SEP"/>
    <property type="match status" value="1"/>
</dbReference>
<dbReference type="InterPro" id="IPR012989">
    <property type="entry name" value="SEP_domain"/>
</dbReference>
<dbReference type="SUPFAM" id="SSF46934">
    <property type="entry name" value="UBA-like"/>
    <property type="match status" value="1"/>
</dbReference>
<dbReference type="AlphaFoldDB" id="A0A6I9RTE9"/>
<dbReference type="GO" id="GO:0007030">
    <property type="term" value="P:Golgi organization"/>
    <property type="evidence" value="ECO:0007669"/>
    <property type="project" value="TreeGrafter"/>
</dbReference>
<feature type="compositionally biased region" description="Low complexity" evidence="2">
    <location>
        <begin position="132"/>
        <end position="143"/>
    </location>
</feature>
<evidence type="ECO:0000313" key="6">
    <source>
        <dbReference type="RefSeq" id="XP_010932084.1"/>
    </source>
</evidence>
<dbReference type="Gene3D" id="3.30.420.210">
    <property type="entry name" value="SEP domain"/>
    <property type="match status" value="1"/>
</dbReference>
<dbReference type="GO" id="GO:0000045">
    <property type="term" value="P:autophagosome assembly"/>
    <property type="evidence" value="ECO:0007669"/>
    <property type="project" value="TreeGrafter"/>
</dbReference>
<evidence type="ECO:0000256" key="1">
    <source>
        <dbReference type="ARBA" id="ARBA00022786"/>
    </source>
</evidence>
<dbReference type="InterPro" id="IPR001012">
    <property type="entry name" value="UBX_dom"/>
</dbReference>
<gene>
    <name evidence="6" type="primary">LOC105052833</name>
</gene>
<evidence type="ECO:0000259" key="4">
    <source>
        <dbReference type="PROSITE" id="PS51399"/>
    </source>
</evidence>
<dbReference type="GO" id="GO:0051117">
    <property type="term" value="F:ATPase binding"/>
    <property type="evidence" value="ECO:0007669"/>
    <property type="project" value="UniProtKB-ARBA"/>
</dbReference>
<evidence type="ECO:0000313" key="5">
    <source>
        <dbReference type="Proteomes" id="UP000504607"/>
    </source>
</evidence>
<dbReference type="Pfam" id="PF14555">
    <property type="entry name" value="UBA_4"/>
    <property type="match status" value="1"/>
</dbReference>
<dbReference type="FunCoup" id="A0A6I9RTE9">
    <property type="interactions" value="2523"/>
</dbReference>
<dbReference type="KEGG" id="egu:105052833"/>
<dbReference type="Gene3D" id="3.10.20.90">
    <property type="entry name" value="Phosphatidylinositol 3-kinase Catalytic Subunit, Chain A, domain 1"/>
    <property type="match status" value="1"/>
</dbReference>
<dbReference type="GeneID" id="105052833"/>
<dbReference type="PANTHER" id="PTHR23333:SF20">
    <property type="entry name" value="NSFL1 COFACTOR P47"/>
    <property type="match status" value="1"/>
</dbReference>
<dbReference type="Pfam" id="PF00789">
    <property type="entry name" value="UBX"/>
    <property type="match status" value="1"/>
</dbReference>
<dbReference type="InterPro" id="IPR039517">
    <property type="entry name" value="C6orf106_UBA-like"/>
</dbReference>
<dbReference type="GO" id="GO:0005829">
    <property type="term" value="C:cytosol"/>
    <property type="evidence" value="ECO:0007669"/>
    <property type="project" value="TreeGrafter"/>
</dbReference>
<evidence type="ECO:0000256" key="2">
    <source>
        <dbReference type="SAM" id="MobiDB-lite"/>
    </source>
</evidence>
<dbReference type="SUPFAM" id="SSF102848">
    <property type="entry name" value="NSFL1 (p97 ATPase) cofactor p47, SEP domain"/>
    <property type="match status" value="1"/>
</dbReference>
<dbReference type="GO" id="GO:0061025">
    <property type="term" value="P:membrane fusion"/>
    <property type="evidence" value="ECO:0007669"/>
    <property type="project" value="TreeGrafter"/>
</dbReference>
<organism evidence="5 6">
    <name type="scientific">Elaeis guineensis var. tenera</name>
    <name type="common">Oil palm</name>
    <dbReference type="NCBI Taxonomy" id="51953"/>
    <lineage>
        <taxon>Eukaryota</taxon>
        <taxon>Viridiplantae</taxon>
        <taxon>Streptophyta</taxon>
        <taxon>Embryophyta</taxon>
        <taxon>Tracheophyta</taxon>
        <taxon>Spermatophyta</taxon>
        <taxon>Magnoliopsida</taxon>
        <taxon>Liliopsida</taxon>
        <taxon>Arecaceae</taxon>
        <taxon>Arecoideae</taxon>
        <taxon>Cocoseae</taxon>
        <taxon>Elaeidinae</taxon>
        <taxon>Elaeis</taxon>
    </lineage>
</organism>
<feature type="region of interest" description="Disordered" evidence="2">
    <location>
        <begin position="294"/>
        <end position="326"/>
    </location>
</feature>
<protein>
    <submittedName>
        <fullName evidence="6">Plant UBX domain-containing protein 4</fullName>
    </submittedName>
</protein>
<dbReference type="PROSITE" id="PS50033">
    <property type="entry name" value="UBX"/>
    <property type="match status" value="1"/>
</dbReference>
<dbReference type="PANTHER" id="PTHR23333">
    <property type="entry name" value="UBX DOMAIN CONTAINING PROTEIN"/>
    <property type="match status" value="1"/>
</dbReference>
<dbReference type="InterPro" id="IPR029071">
    <property type="entry name" value="Ubiquitin-like_domsf"/>
</dbReference>
<sequence length="407" mass="43729">MESRSTAEETSLVETFISITSATPEEARFFLESHNWLLDSAIHSFYDTSPSSPFDPHPTQPRAGEGGGGDDEGGADGDDDDDEDYVPENDVPPPVAVPVVRSTGSRGEKRPAAKASGSRSTIRTLADLNRRSSPGSDSDSDGPQEYYTGGEKSGMLVQDPSKGGQDVDAIFEQARRMGAMQGPFEPQPASSSRSFTGTGRLLSGETVPSSPQQPQNVVHTIYFWTNGFTVNDGPLRRFDDPENASFLESIRKSECPKELEPADKRTSVHVNLVRREEKYPEPARRLTAFQGVGRTLGSASSNDSVSEPAVAAPTPSSVPSPSAGLSVDASLPSTSVQLRLVDGTRMVARFNTHHTIGDIRAFIDASRPGAARNYQLQTVGFPPKQLTDDTKTIEEAGLANSVVIQKF</sequence>
<dbReference type="CDD" id="cd14349">
    <property type="entry name" value="UBA_CF106"/>
    <property type="match status" value="1"/>
</dbReference>
<feature type="domain" description="SEP" evidence="4">
    <location>
        <begin position="216"/>
        <end position="280"/>
    </location>
</feature>
<dbReference type="RefSeq" id="XP_010932084.1">
    <property type="nucleotide sequence ID" value="XM_010933782.2"/>
</dbReference>
<dbReference type="InterPro" id="IPR009060">
    <property type="entry name" value="UBA-like_sf"/>
</dbReference>
<keyword evidence="5" id="KW-1185">Reference proteome</keyword>
<dbReference type="FunFam" id="3.10.20.90:FF:000179">
    <property type="entry name" value="Plant UBX domain-containing protein 4"/>
    <property type="match status" value="1"/>
</dbReference>
<dbReference type="Proteomes" id="UP000504607">
    <property type="component" value="Chromosome 10"/>
</dbReference>
<feature type="compositionally biased region" description="Low complexity" evidence="2">
    <location>
        <begin position="304"/>
        <end position="323"/>
    </location>
</feature>
<dbReference type="Gene3D" id="1.10.8.10">
    <property type="entry name" value="DNA helicase RuvA subunit, C-terminal domain"/>
    <property type="match status" value="1"/>
</dbReference>
<dbReference type="InterPro" id="IPR036241">
    <property type="entry name" value="NSFL1C_SEP_dom_sf"/>
</dbReference>